<dbReference type="SMART" id="SM00267">
    <property type="entry name" value="GGDEF"/>
    <property type="match status" value="1"/>
</dbReference>
<keyword evidence="4" id="KW-0378">Hydrolase</keyword>
<evidence type="ECO:0000259" key="2">
    <source>
        <dbReference type="PROSITE" id="PS50883"/>
    </source>
</evidence>
<dbReference type="CDD" id="cd01948">
    <property type="entry name" value="EAL"/>
    <property type="match status" value="1"/>
</dbReference>
<dbReference type="SUPFAM" id="SSF141868">
    <property type="entry name" value="EAL domain-like"/>
    <property type="match status" value="1"/>
</dbReference>
<dbReference type="OrthoDB" id="9787514at2"/>
<dbReference type="AlphaFoldDB" id="A0A5S9NIW4"/>
<evidence type="ECO:0000259" key="3">
    <source>
        <dbReference type="PROSITE" id="PS50887"/>
    </source>
</evidence>
<dbReference type="InterPro" id="IPR050706">
    <property type="entry name" value="Cyclic-di-GMP_PDE-like"/>
</dbReference>
<evidence type="ECO:0000256" key="1">
    <source>
        <dbReference type="SAM" id="Phobius"/>
    </source>
</evidence>
<keyword evidence="5" id="KW-1185">Reference proteome</keyword>
<dbReference type="SUPFAM" id="SSF55073">
    <property type="entry name" value="Nucleotide cyclase"/>
    <property type="match status" value="1"/>
</dbReference>
<dbReference type="Gene3D" id="3.20.20.450">
    <property type="entry name" value="EAL domain"/>
    <property type="match status" value="1"/>
</dbReference>
<dbReference type="PANTHER" id="PTHR33121:SF79">
    <property type="entry name" value="CYCLIC DI-GMP PHOSPHODIESTERASE PDED-RELATED"/>
    <property type="match status" value="1"/>
</dbReference>
<reference evidence="4 5" key="1">
    <citation type="submission" date="2019-11" db="EMBL/GenBank/DDBJ databases">
        <authorList>
            <person name="Holert J."/>
        </authorList>
    </citation>
    <scope>NUCLEOTIDE SEQUENCE [LARGE SCALE GENOMIC DNA]</scope>
    <source>
        <strain evidence="4">SB11_1A</strain>
    </source>
</reference>
<dbReference type="PROSITE" id="PS50883">
    <property type="entry name" value="EAL"/>
    <property type="match status" value="1"/>
</dbReference>
<dbReference type="InterPro" id="IPR043128">
    <property type="entry name" value="Rev_trsase/Diguanyl_cyclase"/>
</dbReference>
<dbReference type="SUPFAM" id="SSF55785">
    <property type="entry name" value="PYP-like sensor domain (PAS domain)"/>
    <property type="match status" value="1"/>
</dbReference>
<dbReference type="PROSITE" id="PS50887">
    <property type="entry name" value="GGDEF"/>
    <property type="match status" value="1"/>
</dbReference>
<feature type="domain" description="EAL" evidence="2">
    <location>
        <begin position="676"/>
        <end position="929"/>
    </location>
</feature>
<evidence type="ECO:0000313" key="4">
    <source>
        <dbReference type="EMBL" id="CAA0090546.1"/>
    </source>
</evidence>
<name>A0A5S9NIW4_9GAMM</name>
<dbReference type="EC" id="3.1.4.52" evidence="4"/>
<keyword evidence="1" id="KW-1133">Transmembrane helix</keyword>
<dbReference type="PANTHER" id="PTHR33121">
    <property type="entry name" value="CYCLIC DI-GMP PHOSPHODIESTERASE PDEF"/>
    <property type="match status" value="1"/>
</dbReference>
<dbReference type="InterPro" id="IPR001633">
    <property type="entry name" value="EAL_dom"/>
</dbReference>
<dbReference type="InterPro" id="IPR035919">
    <property type="entry name" value="EAL_sf"/>
</dbReference>
<protein>
    <submittedName>
        <fullName evidence="4">Cyclic di-GMP phosphodiesterase PdeR</fullName>
        <ecNumber evidence="4">3.1.4.52</ecNumber>
    </submittedName>
</protein>
<dbReference type="GO" id="GO:0071111">
    <property type="term" value="F:cyclic-guanylate-specific phosphodiesterase activity"/>
    <property type="evidence" value="ECO:0007669"/>
    <property type="project" value="UniProtKB-EC"/>
</dbReference>
<dbReference type="InterPro" id="IPR035965">
    <property type="entry name" value="PAS-like_dom_sf"/>
</dbReference>
<dbReference type="Pfam" id="PF00990">
    <property type="entry name" value="GGDEF"/>
    <property type="match status" value="1"/>
</dbReference>
<evidence type="ECO:0000313" key="5">
    <source>
        <dbReference type="Proteomes" id="UP000435877"/>
    </source>
</evidence>
<dbReference type="Proteomes" id="UP000435877">
    <property type="component" value="Unassembled WGS sequence"/>
</dbReference>
<dbReference type="InterPro" id="IPR029787">
    <property type="entry name" value="Nucleotide_cyclase"/>
</dbReference>
<dbReference type="NCBIfam" id="TIGR00229">
    <property type="entry name" value="sensory_box"/>
    <property type="match status" value="1"/>
</dbReference>
<dbReference type="SMART" id="SM00052">
    <property type="entry name" value="EAL"/>
    <property type="match status" value="1"/>
</dbReference>
<organism evidence="4 5">
    <name type="scientific">Zhongshania aliphaticivorans</name>
    <dbReference type="NCBI Taxonomy" id="1470434"/>
    <lineage>
        <taxon>Bacteria</taxon>
        <taxon>Pseudomonadati</taxon>
        <taxon>Pseudomonadota</taxon>
        <taxon>Gammaproteobacteria</taxon>
        <taxon>Cellvibrionales</taxon>
        <taxon>Spongiibacteraceae</taxon>
        <taxon>Zhongshania</taxon>
    </lineage>
</organism>
<sequence>MVEMSSGRFISLQRKFTTAIFLALTIVLLALHYFSFQHMMAVQETAILKNMARAKEVFHELLAQSATELFRLANQYEISRGDAPALLHLTEPSLLSGIESVVFFDDSGALLAGNQRSQLPSQEQLQYHASIIRQVAEQREPKSHVHCLDVCEQSVFVPLIAKNGDEIIANITRSLGIVIQDFYSLTSADIALVDMNNLDNKNHIVLASHAALRKEFIPNILQSLEQDRFSEQAHLFSLANDYYSSQLFKLNANTSSDISVLIYRQQSEIREFILHELRLTAITILFALLFSMTLISIILRPSLKKVLHISKIIRQLSDSNFDNARRDLAVIPLSPSWHDETDVLRESLNDVVNDLDTLNKRNTEHRKNLSLKISELTEAQRFNAMLLDTSPLIIMIHNLDGVISSINDFGRKLLGKDVKGKKVRDIIHRSYEGGSISDALRSLSVDEERHLQGEIPIFTQDKRKADILWMHRAISNQGEKCILSIGIDVTEQHESERNLRWLGEHDRVTGLLNRLSFIDEVGELELSSKENESWDLLLLDIDDFAKFNDRFGFALGDQLLLELGKHITLLLPDSSIIARIGSGEFSVLLRPSDITEGTDYRSLLDRLTRYVIATNIGDETVHISVVINTISMDEDFEIDETLSDCTAIMENVKQRARGQLFFINNDQKDRLSRNEKYLVKDLLRKALDEKRLLLFYQPIVDMRHKRISHYECLVRMLDEEGQIVAPFVFLGVAADLGLLPEIDFAVMEMAMHQQRRWAVKGIDLGLSINITAQTMESDGFEDSLNRLLADTGADPTKLIFEVVETDSLESINSANILLQKFRTIGAKIALDDFGVGFTSFEYVRELPVDYIKIDQSFVRFIHERPKDQLLVQSMVEMSRNLNKKVIVEGVENLEALNIVRAMGVDYVQGYYFSRPVSLDALDLNMNIERFL</sequence>
<dbReference type="EMBL" id="CACSIK010000001">
    <property type="protein sequence ID" value="CAA0090546.1"/>
    <property type="molecule type" value="Genomic_DNA"/>
</dbReference>
<dbReference type="Gene3D" id="3.30.450.20">
    <property type="entry name" value="PAS domain"/>
    <property type="match status" value="1"/>
</dbReference>
<dbReference type="NCBIfam" id="TIGR00254">
    <property type="entry name" value="GGDEF"/>
    <property type="match status" value="1"/>
</dbReference>
<feature type="transmembrane region" description="Helical" evidence="1">
    <location>
        <begin position="16"/>
        <end position="34"/>
    </location>
</feature>
<dbReference type="InterPro" id="IPR000160">
    <property type="entry name" value="GGDEF_dom"/>
</dbReference>
<accession>A0A5S9NIW4</accession>
<dbReference type="RefSeq" id="WP_159268627.1">
    <property type="nucleotide sequence ID" value="NZ_CACSIK010000001.1"/>
</dbReference>
<gene>
    <name evidence="4" type="primary">pdeR_2</name>
    <name evidence="4" type="ORF">IHBHHGIJ_02033</name>
</gene>
<feature type="domain" description="GGDEF" evidence="3">
    <location>
        <begin position="532"/>
        <end position="665"/>
    </location>
</feature>
<dbReference type="InterPro" id="IPR000014">
    <property type="entry name" value="PAS"/>
</dbReference>
<proteinExistence type="predicted"/>
<keyword evidence="1" id="KW-0472">Membrane</keyword>
<keyword evidence="1" id="KW-0812">Transmembrane</keyword>
<dbReference type="Pfam" id="PF00563">
    <property type="entry name" value="EAL"/>
    <property type="match status" value="1"/>
</dbReference>
<dbReference type="Gene3D" id="3.30.70.270">
    <property type="match status" value="1"/>
</dbReference>
<feature type="transmembrane region" description="Helical" evidence="1">
    <location>
        <begin position="279"/>
        <end position="299"/>
    </location>
</feature>